<gene>
    <name evidence="5" type="ORF">SAMN05445060_0121</name>
</gene>
<dbReference type="Gene3D" id="1.10.10.10">
    <property type="entry name" value="Winged helix-like DNA-binding domain superfamily/Winged helix DNA-binding domain"/>
    <property type="match status" value="1"/>
</dbReference>
<name>A0A1N7CGM4_9NOCA</name>
<dbReference type="RefSeq" id="WP_234974131.1">
    <property type="nucleotide sequence ID" value="NZ_FTNT01000001.1"/>
</dbReference>
<dbReference type="GO" id="GO:0003677">
    <property type="term" value="F:DNA binding"/>
    <property type="evidence" value="ECO:0007669"/>
    <property type="project" value="UniProtKB-KW"/>
</dbReference>
<dbReference type="GO" id="GO:0003700">
    <property type="term" value="F:DNA-binding transcription factor activity"/>
    <property type="evidence" value="ECO:0007669"/>
    <property type="project" value="InterPro"/>
</dbReference>
<dbReference type="EMBL" id="FTNT01000001">
    <property type="protein sequence ID" value="SIR62725.1"/>
    <property type="molecule type" value="Genomic_DNA"/>
</dbReference>
<dbReference type="PRINTS" id="PR00035">
    <property type="entry name" value="HTHGNTR"/>
</dbReference>
<dbReference type="PANTHER" id="PTHR43537">
    <property type="entry name" value="TRANSCRIPTIONAL REGULATOR, GNTR FAMILY"/>
    <property type="match status" value="1"/>
</dbReference>
<dbReference type="SMART" id="SM00895">
    <property type="entry name" value="FCD"/>
    <property type="match status" value="1"/>
</dbReference>
<dbReference type="STRING" id="1344003.SAMN05445060_0121"/>
<organism evidence="5 6">
    <name type="scientific">Williamsia sterculiae</name>
    <dbReference type="NCBI Taxonomy" id="1344003"/>
    <lineage>
        <taxon>Bacteria</taxon>
        <taxon>Bacillati</taxon>
        <taxon>Actinomycetota</taxon>
        <taxon>Actinomycetes</taxon>
        <taxon>Mycobacteriales</taxon>
        <taxon>Nocardiaceae</taxon>
        <taxon>Williamsia</taxon>
    </lineage>
</organism>
<dbReference type="Pfam" id="PF00392">
    <property type="entry name" value="GntR"/>
    <property type="match status" value="1"/>
</dbReference>
<protein>
    <submittedName>
        <fullName evidence="5">Transcriptional regulator, GntR family</fullName>
    </submittedName>
</protein>
<evidence type="ECO:0000313" key="6">
    <source>
        <dbReference type="Proteomes" id="UP000186218"/>
    </source>
</evidence>
<sequence>MSINAAAPSAAERAYGALKAEILDGTRSGGDLISEGEIASALGLSRTPVREAFLRLETEGWMKLYPKRGALIVPVGAAEATHVVQARFVVETGAVAALTPAVTESIATALDDSLQRQRDLAADGAVDDFATVDTDFHRTWVAAADNPVLLAFYDTLRERQQRMNAHSLRRDVTRIGDVIDDHESLADHVRRGDAAAFATTLADHLERVHGITLPGTTDPGDRS</sequence>
<keyword evidence="6" id="KW-1185">Reference proteome</keyword>
<evidence type="ECO:0000256" key="1">
    <source>
        <dbReference type="ARBA" id="ARBA00023015"/>
    </source>
</evidence>
<dbReference type="Proteomes" id="UP000186218">
    <property type="component" value="Unassembled WGS sequence"/>
</dbReference>
<dbReference type="AlphaFoldDB" id="A0A1N7CGM4"/>
<dbReference type="PROSITE" id="PS50949">
    <property type="entry name" value="HTH_GNTR"/>
    <property type="match status" value="1"/>
</dbReference>
<reference evidence="5 6" key="1">
    <citation type="submission" date="2017-01" db="EMBL/GenBank/DDBJ databases">
        <authorList>
            <person name="Mah S.A."/>
            <person name="Swanson W.J."/>
            <person name="Moy G.W."/>
            <person name="Vacquier V.D."/>
        </authorList>
    </citation>
    <scope>NUCLEOTIDE SEQUENCE [LARGE SCALE GENOMIC DNA]</scope>
    <source>
        <strain evidence="5 6">CPCC 203464</strain>
    </source>
</reference>
<dbReference type="Gene3D" id="1.20.120.530">
    <property type="entry name" value="GntR ligand-binding domain-like"/>
    <property type="match status" value="1"/>
</dbReference>
<keyword evidence="1" id="KW-0805">Transcription regulation</keyword>
<evidence type="ECO:0000313" key="5">
    <source>
        <dbReference type="EMBL" id="SIR62725.1"/>
    </source>
</evidence>
<evidence type="ECO:0000256" key="3">
    <source>
        <dbReference type="ARBA" id="ARBA00023163"/>
    </source>
</evidence>
<dbReference type="SUPFAM" id="SSF46785">
    <property type="entry name" value="Winged helix' DNA-binding domain"/>
    <property type="match status" value="1"/>
</dbReference>
<feature type="domain" description="HTH gntR-type" evidence="4">
    <location>
        <begin position="8"/>
        <end position="75"/>
    </location>
</feature>
<evidence type="ECO:0000256" key="2">
    <source>
        <dbReference type="ARBA" id="ARBA00023125"/>
    </source>
</evidence>
<dbReference type="InterPro" id="IPR036390">
    <property type="entry name" value="WH_DNA-bd_sf"/>
</dbReference>
<dbReference type="InterPro" id="IPR011711">
    <property type="entry name" value="GntR_C"/>
</dbReference>
<dbReference type="InterPro" id="IPR036388">
    <property type="entry name" value="WH-like_DNA-bd_sf"/>
</dbReference>
<keyword evidence="3" id="KW-0804">Transcription</keyword>
<dbReference type="PANTHER" id="PTHR43537:SF24">
    <property type="entry name" value="GLUCONATE OPERON TRANSCRIPTIONAL REPRESSOR"/>
    <property type="match status" value="1"/>
</dbReference>
<dbReference type="InterPro" id="IPR008920">
    <property type="entry name" value="TF_FadR/GntR_C"/>
</dbReference>
<dbReference type="SMART" id="SM00345">
    <property type="entry name" value="HTH_GNTR"/>
    <property type="match status" value="1"/>
</dbReference>
<proteinExistence type="predicted"/>
<keyword evidence="2" id="KW-0238">DNA-binding</keyword>
<dbReference type="SUPFAM" id="SSF48008">
    <property type="entry name" value="GntR ligand-binding domain-like"/>
    <property type="match status" value="1"/>
</dbReference>
<dbReference type="InterPro" id="IPR000524">
    <property type="entry name" value="Tscrpt_reg_HTH_GntR"/>
</dbReference>
<accession>A0A1N7CGM4</accession>
<evidence type="ECO:0000259" key="4">
    <source>
        <dbReference type="PROSITE" id="PS50949"/>
    </source>
</evidence>
<dbReference type="Pfam" id="PF07729">
    <property type="entry name" value="FCD"/>
    <property type="match status" value="1"/>
</dbReference>